<proteinExistence type="predicted"/>
<gene>
    <name evidence="1" type="ORF">RPERSI_LOCUS6000</name>
</gene>
<evidence type="ECO:0000313" key="2">
    <source>
        <dbReference type="Proteomes" id="UP000789920"/>
    </source>
</evidence>
<protein>
    <submittedName>
        <fullName evidence="1">34374_t:CDS:1</fullName>
    </submittedName>
</protein>
<keyword evidence="2" id="KW-1185">Reference proteome</keyword>
<comment type="caution">
    <text evidence="1">The sequence shown here is derived from an EMBL/GenBank/DDBJ whole genome shotgun (WGS) entry which is preliminary data.</text>
</comment>
<sequence length="675" mass="77280">QRDRLNNHFFENFYFAGEKYFLSACTTPNSQEQQKTAHDDIRNAATNFRKALMVLSNAHSDFVSRHEAVHLMDKVWDKYDQCWVGNKENGGNMVNLTEMIEDEIDKKLLKKAQKKGVESISNIKEFKSELKMEHVVNMQCVVEDDYDFMEPPDLSLLVNYLNDCAVHDTNNSSSFKDNKVDTGYINIPPKRDINNHLRDVRTTNTTLSGFNSNDIMDIDNDPLNIYDGRFSNEQHIIRGPQHLENHKVKKNDTIPMDINYINDDDNDQHDCSTIQRGSFITARQQMMIEKQKKGRFSPSYNQGQSHSNFNDFVDKPHIPGAYKKRVIGTSSQTTKKGRFISPLLKRNESLGGDESKMHKNDYFSSFGSKRDKNDRKQDYDADKEQAVDSRLKNIDPKMIEMIQNEIMDRTPKISWEDIAGLEHAKKTIQEAVTWPMLRPDIFTGLRGPPKGLLLFGPPGTGKTLIGKCIASASSLTSKWVGDGEKMVRALFSVARVNQPAVVFVDEIDSLLTQRTDGEFESSRRIKTEFLVQFDGVKTAGLEEDRILIVGATNRPQEIDEAARRRFRKRLYIPLPELDGRYCIIKNLLQKQKHSLTDQEIYEICEKTAGYSGSDMDGLCREAALGPIRVIGDIRNISADDVRPINYQDFLNALTQVRASVSDRDLELYQVWNQNY</sequence>
<accession>A0ACA9MT09</accession>
<reference evidence="1" key="1">
    <citation type="submission" date="2021-06" db="EMBL/GenBank/DDBJ databases">
        <authorList>
            <person name="Kallberg Y."/>
            <person name="Tangrot J."/>
            <person name="Rosling A."/>
        </authorList>
    </citation>
    <scope>NUCLEOTIDE SEQUENCE</scope>
    <source>
        <strain evidence="1">MA461A</strain>
    </source>
</reference>
<name>A0ACA9MT09_9GLOM</name>
<feature type="non-terminal residue" evidence="1">
    <location>
        <position position="675"/>
    </location>
</feature>
<organism evidence="1 2">
    <name type="scientific">Racocetra persica</name>
    <dbReference type="NCBI Taxonomy" id="160502"/>
    <lineage>
        <taxon>Eukaryota</taxon>
        <taxon>Fungi</taxon>
        <taxon>Fungi incertae sedis</taxon>
        <taxon>Mucoromycota</taxon>
        <taxon>Glomeromycotina</taxon>
        <taxon>Glomeromycetes</taxon>
        <taxon>Diversisporales</taxon>
        <taxon>Gigasporaceae</taxon>
        <taxon>Racocetra</taxon>
    </lineage>
</organism>
<dbReference type="EMBL" id="CAJVQC010009321">
    <property type="protein sequence ID" value="CAG8603196.1"/>
    <property type="molecule type" value="Genomic_DNA"/>
</dbReference>
<evidence type="ECO:0000313" key="1">
    <source>
        <dbReference type="EMBL" id="CAG8603196.1"/>
    </source>
</evidence>
<feature type="non-terminal residue" evidence="1">
    <location>
        <position position="1"/>
    </location>
</feature>
<dbReference type="Proteomes" id="UP000789920">
    <property type="component" value="Unassembled WGS sequence"/>
</dbReference>